<reference evidence="3" key="1">
    <citation type="submission" date="2015-12" db="EMBL/GenBank/DDBJ databases">
        <title>De novo transcriptome assembly of four potential Pierce s Disease insect vectors from Arizona vineyards.</title>
        <authorList>
            <person name="Tassone E.E."/>
        </authorList>
    </citation>
    <scope>NUCLEOTIDE SEQUENCE</scope>
</reference>
<dbReference type="GO" id="GO:0031123">
    <property type="term" value="P:RNA 3'-end processing"/>
    <property type="evidence" value="ECO:0007669"/>
    <property type="project" value="TreeGrafter"/>
</dbReference>
<dbReference type="PANTHER" id="PTHR12271:SF66">
    <property type="entry name" value="TERMINAL URIDYLYLTRANSFERASE TAILOR"/>
    <property type="match status" value="1"/>
</dbReference>
<protein>
    <recommendedName>
        <fullName evidence="2">Poly(A) RNA polymerase mitochondrial-like central palm domain-containing protein</fullName>
    </recommendedName>
</protein>
<dbReference type="CDD" id="cd05402">
    <property type="entry name" value="NT_PAP_TUTase"/>
    <property type="match status" value="1"/>
</dbReference>
<evidence type="ECO:0000259" key="2">
    <source>
        <dbReference type="Pfam" id="PF22600"/>
    </source>
</evidence>
<evidence type="ECO:0000256" key="1">
    <source>
        <dbReference type="SAM" id="Phobius"/>
    </source>
</evidence>
<gene>
    <name evidence="3" type="ORF">g.2456</name>
</gene>
<dbReference type="SUPFAM" id="SSF81631">
    <property type="entry name" value="PAP/OAS1 substrate-binding domain"/>
    <property type="match status" value="1"/>
</dbReference>
<keyword evidence="1" id="KW-1133">Transmembrane helix</keyword>
<keyword evidence="1" id="KW-0812">Transmembrane</keyword>
<proteinExistence type="predicted"/>
<dbReference type="PANTHER" id="PTHR12271">
    <property type="entry name" value="POLY A POLYMERASE CID PAP -RELATED"/>
    <property type="match status" value="1"/>
</dbReference>
<organism evidence="3">
    <name type="scientific">Clastoptera arizonana</name>
    <name type="common">Arizona spittle bug</name>
    <dbReference type="NCBI Taxonomy" id="38151"/>
    <lineage>
        <taxon>Eukaryota</taxon>
        <taxon>Metazoa</taxon>
        <taxon>Ecdysozoa</taxon>
        <taxon>Arthropoda</taxon>
        <taxon>Hexapoda</taxon>
        <taxon>Insecta</taxon>
        <taxon>Pterygota</taxon>
        <taxon>Neoptera</taxon>
        <taxon>Paraneoptera</taxon>
        <taxon>Hemiptera</taxon>
        <taxon>Auchenorrhyncha</taxon>
        <taxon>Cercopoidea</taxon>
        <taxon>Clastopteridae</taxon>
        <taxon>Clastoptera</taxon>
    </lineage>
</organism>
<dbReference type="InterPro" id="IPR043519">
    <property type="entry name" value="NT_sf"/>
</dbReference>
<dbReference type="Gene3D" id="3.30.460.10">
    <property type="entry name" value="Beta Polymerase, domain 2"/>
    <property type="match status" value="1"/>
</dbReference>
<dbReference type="SUPFAM" id="SSF81301">
    <property type="entry name" value="Nucleotidyltransferase"/>
    <property type="match status" value="1"/>
</dbReference>
<dbReference type="AlphaFoldDB" id="A0A1B6D7W1"/>
<feature type="transmembrane region" description="Helical" evidence="1">
    <location>
        <begin position="186"/>
        <end position="208"/>
    </location>
</feature>
<keyword evidence="1" id="KW-0472">Membrane</keyword>
<name>A0A1B6D7W1_9HEMI</name>
<accession>A0A1B6D7W1</accession>
<dbReference type="InterPro" id="IPR054708">
    <property type="entry name" value="MTPAP-like_central"/>
</dbReference>
<dbReference type="Gene3D" id="1.10.1410.10">
    <property type="match status" value="1"/>
</dbReference>
<dbReference type="Pfam" id="PF22600">
    <property type="entry name" value="MTPAP-like_central"/>
    <property type="match status" value="1"/>
</dbReference>
<dbReference type="EMBL" id="GEDC01015633">
    <property type="protein sequence ID" value="JAS21665.1"/>
    <property type="molecule type" value="Transcribed_RNA"/>
</dbReference>
<feature type="domain" description="Poly(A) RNA polymerase mitochondrial-like central palm" evidence="2">
    <location>
        <begin position="37"/>
        <end position="154"/>
    </location>
</feature>
<sequence>MLRTMITLNKRVQKGLNEVKLTEAKDFRKDGKGRIDILLKNLQMCLKDFNYTYYPFGSRTHSLGFDDSDLDIFIDTGGMYDGSKRQERHIQNEIIMDIVNYIRSEPEMFNVIACIVDAKVPLIRLIYQPENIRCDLTFLNGISVEKKYLVRRYLNMDKRVKWAVIAVKVWAKDHNLIGQKGFNSYALFWMTVFVMMLSETLIPVAHLYQLYTGPKKKVIAWECGFCQGEIKDIPKSQNVKTVVDFLFDFFNYYKSSPEDPPLFSVTCPLVGREVDGEKFRTLKLSPAFKSYVDYVKAGGSGMEPFKLDSALRVQDPLELSDNLTKWVSKEKVANFELQCYKDAQRLQFVMAMEDKKL</sequence>
<dbReference type="GO" id="GO:0050265">
    <property type="term" value="F:RNA uridylyltransferase activity"/>
    <property type="evidence" value="ECO:0007669"/>
    <property type="project" value="TreeGrafter"/>
</dbReference>
<evidence type="ECO:0000313" key="3">
    <source>
        <dbReference type="EMBL" id="JAS21665.1"/>
    </source>
</evidence>